<comment type="caution">
    <text evidence="1">The sequence shown here is derived from an EMBL/GenBank/DDBJ whole genome shotgun (WGS) entry which is preliminary data.</text>
</comment>
<evidence type="ECO:0000313" key="1">
    <source>
        <dbReference type="EMBL" id="MBC1778687.1"/>
    </source>
</evidence>
<reference evidence="1 2" key="1">
    <citation type="submission" date="2020-03" db="EMBL/GenBank/DDBJ databases">
        <title>Soil Listeria distribution.</title>
        <authorList>
            <person name="Liao J."/>
            <person name="Wiedmann M."/>
        </authorList>
    </citation>
    <scope>NUCLEOTIDE SEQUENCE [LARGE SCALE GENOMIC DNA]</scope>
    <source>
        <strain evidence="1 2">FSL L7-1017</strain>
    </source>
</reference>
<dbReference type="AlphaFoldDB" id="A0A7X0XR20"/>
<dbReference type="InterPro" id="IPR024524">
    <property type="entry name" value="DUF3800"/>
</dbReference>
<dbReference type="EMBL" id="JAARUV010000002">
    <property type="protein sequence ID" value="MBC1778687.1"/>
    <property type="molecule type" value="Genomic_DNA"/>
</dbReference>
<gene>
    <name evidence="1" type="ORF">HCA46_07560</name>
</gene>
<dbReference type="Pfam" id="PF12686">
    <property type="entry name" value="DUF3800"/>
    <property type="match status" value="1"/>
</dbReference>
<accession>A0A7X0XR20</accession>
<dbReference type="Proteomes" id="UP000547643">
    <property type="component" value="Unassembled WGS sequence"/>
</dbReference>
<sequence length="385" mass="45049">MENSLELNCFSMLLLNQSMEDISGDLKQFQLTKSIFYYDETNNIRKLWLNETDFNAPIDNDFVLGGVMHFDDSFVFDFDSLKKALRLQSTAKELKFKHITNKTDFLSCLNQSKVQIFLQWLYRSELYLHYSTTNNLYFAIVDIIDDIEDIFPIPCFLFSMKNELYKLARTNYDVFYRLLKSHGYPNIDKDSIAPFYQGIIDLIDTNSLNHSSQLKELRRLFINARSQDNLVLLQDNPKDIILDDYHSFYLRSLGTFPTAYHLFDHEYLIEEQFNKYDQICYDGIQYKNFDFIDSKDSPLIQVSDCIIALVGKYQTFINNLDPTTIEGTLSCLNPQQKNNLKLFAQIIKKSSDICDLLFYSLNSSESDEIGDIILHQALLFDTQND</sequence>
<dbReference type="RefSeq" id="WP_185494819.1">
    <property type="nucleotide sequence ID" value="NZ_JAARUV010000002.1"/>
</dbReference>
<proteinExistence type="predicted"/>
<name>A0A7X0XR20_9LIST</name>
<protein>
    <submittedName>
        <fullName evidence="1">Uncharacterized protein</fullName>
    </submittedName>
</protein>
<evidence type="ECO:0000313" key="2">
    <source>
        <dbReference type="Proteomes" id="UP000547643"/>
    </source>
</evidence>
<organism evidence="1 2">
    <name type="scientific">Listeria booriae</name>
    <dbReference type="NCBI Taxonomy" id="1552123"/>
    <lineage>
        <taxon>Bacteria</taxon>
        <taxon>Bacillati</taxon>
        <taxon>Bacillota</taxon>
        <taxon>Bacilli</taxon>
        <taxon>Bacillales</taxon>
        <taxon>Listeriaceae</taxon>
        <taxon>Listeria</taxon>
    </lineage>
</organism>